<evidence type="ECO:0000313" key="2">
    <source>
        <dbReference type="Proteomes" id="UP000264215"/>
    </source>
</evidence>
<name>A0A3D3TMD8_9BACT</name>
<dbReference type="Proteomes" id="UP000264215">
    <property type="component" value="Unassembled WGS sequence"/>
</dbReference>
<dbReference type="Gene3D" id="3.40.1190.10">
    <property type="entry name" value="Mur-like, catalytic domain"/>
    <property type="match status" value="1"/>
</dbReference>
<reference evidence="1 2" key="1">
    <citation type="journal article" date="2018" name="Nat. Biotechnol.">
        <title>A standardized bacterial taxonomy based on genome phylogeny substantially revises the tree of life.</title>
        <authorList>
            <person name="Parks D.H."/>
            <person name="Chuvochina M."/>
            <person name="Waite D.W."/>
            <person name="Rinke C."/>
            <person name="Skarshewski A."/>
            <person name="Chaumeil P.A."/>
            <person name="Hugenholtz P."/>
        </authorList>
    </citation>
    <scope>NUCLEOTIDE SEQUENCE [LARGE SCALE GENOMIC DNA]</scope>
    <source>
        <strain evidence="1">UBA9905</strain>
    </source>
</reference>
<dbReference type="AlphaFoldDB" id="A0A3D3TMD8"/>
<gene>
    <name evidence="1" type="ORF">DIT26_07040</name>
</gene>
<proteinExistence type="predicted"/>
<evidence type="ECO:0000313" key="1">
    <source>
        <dbReference type="EMBL" id="HCO70314.1"/>
    </source>
</evidence>
<comment type="caution">
    <text evidence="1">The sequence shown here is derived from an EMBL/GenBank/DDBJ whole genome shotgun (WGS) entry which is preliminary data.</text>
</comment>
<dbReference type="EMBL" id="DQBS01000159">
    <property type="protein sequence ID" value="HCO70314.1"/>
    <property type="molecule type" value="Genomic_DNA"/>
</dbReference>
<dbReference type="InterPro" id="IPR036565">
    <property type="entry name" value="Mur-like_cat_sf"/>
</dbReference>
<dbReference type="SUPFAM" id="SSF53623">
    <property type="entry name" value="MurD-like peptide ligases, catalytic domain"/>
    <property type="match status" value="1"/>
</dbReference>
<organism evidence="1 2">
    <name type="scientific">Mesotoga infera</name>
    <dbReference type="NCBI Taxonomy" id="1236046"/>
    <lineage>
        <taxon>Bacteria</taxon>
        <taxon>Thermotogati</taxon>
        <taxon>Thermotogota</taxon>
        <taxon>Thermotogae</taxon>
        <taxon>Kosmotogales</taxon>
        <taxon>Kosmotogaceae</taxon>
        <taxon>Mesotoga</taxon>
    </lineage>
</organism>
<accession>A0A3D3TMD8</accession>
<sequence>MKTYAEAVQYLYNSRPYGKIKYGLYRIRELLERLGNPQESYPIVHITG</sequence>
<feature type="non-terminal residue" evidence="1">
    <location>
        <position position="48"/>
    </location>
</feature>
<dbReference type="GO" id="GO:0005524">
    <property type="term" value="F:ATP binding"/>
    <property type="evidence" value="ECO:0007669"/>
    <property type="project" value="InterPro"/>
</dbReference>
<protein>
    <submittedName>
        <fullName evidence="1">Bifunctional folylpolyglutamate synthase/dihydrofolate synthase</fullName>
    </submittedName>
</protein>